<feature type="domain" description="Ubiquitin-like protease family profile" evidence="7">
    <location>
        <begin position="242"/>
        <end position="543"/>
    </location>
</feature>
<dbReference type="GO" id="GO:0070139">
    <property type="term" value="F:SUMO-specific endopeptidase activity"/>
    <property type="evidence" value="ECO:0007669"/>
    <property type="project" value="TreeGrafter"/>
</dbReference>
<feature type="compositionally biased region" description="Basic and acidic residues" evidence="6">
    <location>
        <begin position="199"/>
        <end position="214"/>
    </location>
</feature>
<feature type="compositionally biased region" description="Polar residues" evidence="6">
    <location>
        <begin position="779"/>
        <end position="811"/>
    </location>
</feature>
<keyword evidence="3" id="KW-0645">Protease</keyword>
<feature type="region of interest" description="Disordered" evidence="6">
    <location>
        <begin position="403"/>
        <end position="430"/>
    </location>
</feature>
<dbReference type="EMBL" id="CVQH01020996">
    <property type="protein sequence ID" value="CRK29086.1"/>
    <property type="molecule type" value="Genomic_DNA"/>
</dbReference>
<evidence type="ECO:0000259" key="7">
    <source>
        <dbReference type="PROSITE" id="PS50600"/>
    </source>
</evidence>
<organism evidence="8 9">
    <name type="scientific">Verticillium longisporum</name>
    <name type="common">Verticillium dahliae var. longisporum</name>
    <dbReference type="NCBI Taxonomy" id="100787"/>
    <lineage>
        <taxon>Eukaryota</taxon>
        <taxon>Fungi</taxon>
        <taxon>Dikarya</taxon>
        <taxon>Ascomycota</taxon>
        <taxon>Pezizomycotina</taxon>
        <taxon>Sordariomycetes</taxon>
        <taxon>Hypocreomycetidae</taxon>
        <taxon>Glomerellales</taxon>
        <taxon>Plectosphaerellaceae</taxon>
        <taxon>Verticillium</taxon>
    </lineage>
</organism>
<dbReference type="InterPro" id="IPR051947">
    <property type="entry name" value="Sentrin-specific_protease"/>
</dbReference>
<evidence type="ECO:0000256" key="2">
    <source>
        <dbReference type="ARBA" id="ARBA00022553"/>
    </source>
</evidence>
<keyword evidence="5" id="KW-0378">Hydrolase</keyword>
<feature type="region of interest" description="Disordered" evidence="6">
    <location>
        <begin position="1"/>
        <end position="27"/>
    </location>
</feature>
<feature type="compositionally biased region" description="Basic and acidic residues" evidence="6">
    <location>
        <begin position="120"/>
        <end position="137"/>
    </location>
</feature>
<sequence length="843" mass="94053">MGSKKHVLKGTFQPQNNLKPEGGFMGRFRDVGHSVARFLPKFKDDSDDMSAENAPEVNSTQKPHRSGLVSQKATSSRPGDKRRQSPEIDELAEDEKHHAKRQRRSNDLKTPPRVDIAALESRRTVAIAKRDVEEVQRITDQLEGNRLSSRTYQQSSKQPPEAIDSDDELNASPTKELDASGSSRPSLNGQVSPSNRKTPKGDIHKTKFKERQESQDEEVTLSRAVSGRVRFDAKQCGQTIRLRLNKKDTFSLVPVNKAGEKLAMQWLTLTLRDCHKIKFSKESQHLVFFRSSTSITSPKLCIEIPSISDVIAIIRWIFSAIATGAQDLKFVKLEQPPRLGQQKGRGVDYDAVKSWTAKIDLLSKDYIIVPVNEAAHWYLAIICHPGKLLPATVTDDKKTTVTNVDEEDMPQPESPIQSTSDPAVDVQDDSETDVRIVSDIAPGKSPKLFREITSGKEQTRKLDGGGKRPAEPGDARIITLDSMGNTHSRTCTNLKDYLVQEIKHKRQIDIETPPRFGWTARGIPEQSDFSSCGIYLLAYVERFLKQPDQVISDIVNKKDLGWSDIDPVAMRGNIRELIIRLRQEQNVQRDKEKQAKQDAKALKLAQKKTDIPAVDSSPAHAAQTPDGRCPSNQNLGSSPKPVRSPPQSNQALKALPRRSPKVDPLVDSSDIERLVSRHDNPLVPPILSSSSPEPGTPKRKEPHDELTLSEADPPAPRRQFRNPKKRYDGVTAFKRSSWSYLSMSGDHDERHESPEKQQTKDAERENRQAIVVVDESPQSEKTSGKRTTSPHFTLSPSVGRQSQRGLVTRNTPSRDDRGKMVVYGGTGRRAAKGDNNIDLTGAD</sequence>
<evidence type="ECO:0000256" key="4">
    <source>
        <dbReference type="ARBA" id="ARBA00022786"/>
    </source>
</evidence>
<evidence type="ECO:0000313" key="9">
    <source>
        <dbReference type="Proteomes" id="UP000044602"/>
    </source>
</evidence>
<feature type="compositionally biased region" description="Basic and acidic residues" evidence="6">
    <location>
        <begin position="745"/>
        <end position="767"/>
    </location>
</feature>
<feature type="compositionally biased region" description="Basic and acidic residues" evidence="6">
    <location>
        <begin position="670"/>
        <end position="680"/>
    </location>
</feature>
<proteinExistence type="inferred from homology"/>
<accession>A0A0G4M467</accession>
<dbReference type="Gene3D" id="3.40.395.10">
    <property type="entry name" value="Adenoviral Proteinase, Chain A"/>
    <property type="match status" value="1"/>
</dbReference>
<dbReference type="PANTHER" id="PTHR46896:SF3">
    <property type="entry name" value="FI06413P-RELATED"/>
    <property type="match status" value="1"/>
</dbReference>
<feature type="compositionally biased region" description="Polar residues" evidence="6">
    <location>
        <begin position="68"/>
        <end position="77"/>
    </location>
</feature>
<feature type="compositionally biased region" description="Polar residues" evidence="6">
    <location>
        <begin position="146"/>
        <end position="158"/>
    </location>
</feature>
<evidence type="ECO:0000256" key="3">
    <source>
        <dbReference type="ARBA" id="ARBA00022670"/>
    </source>
</evidence>
<name>A0A0G4M467_VERLO</name>
<keyword evidence="2" id="KW-0597">Phosphoprotein</keyword>
<comment type="similarity">
    <text evidence="1">Belongs to the peptidase C48 family.</text>
</comment>
<feature type="region of interest" description="Disordered" evidence="6">
    <location>
        <begin position="42"/>
        <end position="219"/>
    </location>
</feature>
<dbReference type="InterPro" id="IPR057501">
    <property type="entry name" value="DeUb_enz_PH"/>
</dbReference>
<evidence type="ECO:0000256" key="5">
    <source>
        <dbReference type="ARBA" id="ARBA00022801"/>
    </source>
</evidence>
<dbReference type="STRING" id="100787.A0A0G4M467"/>
<dbReference type="GO" id="GO:0005634">
    <property type="term" value="C:nucleus"/>
    <property type="evidence" value="ECO:0007669"/>
    <property type="project" value="TreeGrafter"/>
</dbReference>
<feature type="region of interest" description="Disordered" evidence="6">
    <location>
        <begin position="454"/>
        <end position="474"/>
    </location>
</feature>
<feature type="compositionally biased region" description="Basic and acidic residues" evidence="6">
    <location>
        <begin position="696"/>
        <end position="706"/>
    </location>
</feature>
<dbReference type="AlphaFoldDB" id="A0A0G4M467"/>
<dbReference type="SUPFAM" id="SSF54001">
    <property type="entry name" value="Cysteine proteinases"/>
    <property type="match status" value="1"/>
</dbReference>
<feature type="compositionally biased region" description="Polar residues" evidence="6">
    <location>
        <begin position="180"/>
        <end position="196"/>
    </location>
</feature>
<gene>
    <name evidence="8" type="ORF">BN1708_015446</name>
</gene>
<dbReference type="PROSITE" id="PS50600">
    <property type="entry name" value="ULP_PROTEASE"/>
    <property type="match status" value="1"/>
</dbReference>
<dbReference type="GO" id="GO:0005737">
    <property type="term" value="C:cytoplasm"/>
    <property type="evidence" value="ECO:0007669"/>
    <property type="project" value="TreeGrafter"/>
</dbReference>
<dbReference type="PANTHER" id="PTHR46896">
    <property type="entry name" value="SENTRIN-SPECIFIC PROTEASE"/>
    <property type="match status" value="1"/>
</dbReference>
<dbReference type="Pfam" id="PF02902">
    <property type="entry name" value="Peptidase_C48"/>
    <property type="match status" value="1"/>
</dbReference>
<dbReference type="InterPro" id="IPR003653">
    <property type="entry name" value="Peptidase_C48_C"/>
</dbReference>
<dbReference type="Proteomes" id="UP000044602">
    <property type="component" value="Unassembled WGS sequence"/>
</dbReference>
<feature type="compositionally biased region" description="Basic and acidic residues" evidence="6">
    <location>
        <begin position="585"/>
        <end position="601"/>
    </location>
</feature>
<evidence type="ECO:0000256" key="1">
    <source>
        <dbReference type="ARBA" id="ARBA00005234"/>
    </source>
</evidence>
<dbReference type="GO" id="GO:0006508">
    <property type="term" value="P:proteolysis"/>
    <property type="evidence" value="ECO:0007669"/>
    <property type="project" value="UniProtKB-KW"/>
</dbReference>
<keyword evidence="4" id="KW-0833">Ubl conjugation pathway</keyword>
<dbReference type="InterPro" id="IPR038765">
    <property type="entry name" value="Papain-like_cys_pep_sf"/>
</dbReference>
<evidence type="ECO:0000256" key="6">
    <source>
        <dbReference type="SAM" id="MobiDB-lite"/>
    </source>
</evidence>
<reference evidence="8 9" key="1">
    <citation type="submission" date="2015-05" db="EMBL/GenBank/DDBJ databases">
        <authorList>
            <person name="Wang D.B."/>
            <person name="Wang M."/>
        </authorList>
    </citation>
    <scope>NUCLEOTIDE SEQUENCE [LARGE SCALE GENOMIC DNA]</scope>
    <source>
        <strain evidence="8">VL1</strain>
    </source>
</reference>
<dbReference type="Pfam" id="PF25424">
    <property type="entry name" value="PH_35"/>
    <property type="match status" value="1"/>
</dbReference>
<dbReference type="GO" id="GO:0016926">
    <property type="term" value="P:protein desumoylation"/>
    <property type="evidence" value="ECO:0007669"/>
    <property type="project" value="TreeGrafter"/>
</dbReference>
<evidence type="ECO:0000313" key="8">
    <source>
        <dbReference type="EMBL" id="CRK29086.1"/>
    </source>
</evidence>
<feature type="region of interest" description="Disordered" evidence="6">
    <location>
        <begin position="585"/>
        <end position="843"/>
    </location>
</feature>
<keyword evidence="9" id="KW-1185">Reference proteome</keyword>
<protein>
    <recommendedName>
        <fullName evidence="7">Ubiquitin-like protease family profile domain-containing protein</fullName>
    </recommendedName>
</protein>